<protein>
    <submittedName>
        <fullName evidence="1">Uncharacterized protein</fullName>
    </submittedName>
</protein>
<gene>
    <name evidence="1" type="ORF">HMPREF0216_00355</name>
</gene>
<dbReference type="RefSeq" id="WP_005210362.1">
    <property type="nucleotide sequence ID" value="NZ_KB291607.1"/>
</dbReference>
<dbReference type="STRING" id="545697.HMPREF0216_00355"/>
<dbReference type="HOGENOM" id="CLU_2192403_0_0_9"/>
<reference evidence="1 2" key="1">
    <citation type="submission" date="2012-05" db="EMBL/GenBank/DDBJ databases">
        <authorList>
            <person name="Weinstock G."/>
            <person name="Sodergren E."/>
            <person name="Lobos E.A."/>
            <person name="Fulton L."/>
            <person name="Fulton R."/>
            <person name="Courtney L."/>
            <person name="Fronick C."/>
            <person name="O'Laughlin M."/>
            <person name="Godfrey J."/>
            <person name="Wilson R.M."/>
            <person name="Miner T."/>
            <person name="Farmer C."/>
            <person name="Delehaunty K."/>
            <person name="Cordes M."/>
            <person name="Minx P."/>
            <person name="Tomlinson C."/>
            <person name="Chen J."/>
            <person name="Wollam A."/>
            <person name="Pepin K.H."/>
            <person name="Bhonagiri V."/>
            <person name="Zhang X."/>
            <person name="Suruliraj S."/>
            <person name="Warren W."/>
            <person name="Mitreva M."/>
            <person name="Mardis E.R."/>
            <person name="Wilson R.K."/>
        </authorList>
    </citation>
    <scope>NUCLEOTIDE SEQUENCE [LARGE SCALE GENOMIC DNA]</scope>
    <source>
        <strain evidence="1 2">DSM 1785</strain>
    </source>
</reference>
<dbReference type="Proteomes" id="UP000010420">
    <property type="component" value="Unassembled WGS sequence"/>
</dbReference>
<sequence>MHTKGILPEEAEILEKMCFKEYRNGLENYVGWHNIILNNKGRGQWIKKSQEEIDDIFDYRDFAPDDSNYEWDEYDYNKRDNKQDDYDDDGSWEETLRINQILIQQGDY</sequence>
<proteinExistence type="predicted"/>
<accession>L1QM33</accession>
<evidence type="ECO:0000313" key="2">
    <source>
        <dbReference type="Proteomes" id="UP000010420"/>
    </source>
</evidence>
<dbReference type="PATRIC" id="fig|545697.3.peg.347"/>
<name>L1QM33_9CLOT</name>
<evidence type="ECO:0000313" key="1">
    <source>
        <dbReference type="EMBL" id="EKY28996.1"/>
    </source>
</evidence>
<comment type="caution">
    <text evidence="1">The sequence shown here is derived from an EMBL/GenBank/DDBJ whole genome shotgun (WGS) entry which is preliminary data.</text>
</comment>
<keyword evidence="2" id="KW-1185">Reference proteome</keyword>
<organism evidence="1 2">
    <name type="scientific">Clostridium celatum DSM 1785</name>
    <dbReference type="NCBI Taxonomy" id="545697"/>
    <lineage>
        <taxon>Bacteria</taxon>
        <taxon>Bacillati</taxon>
        <taxon>Bacillota</taxon>
        <taxon>Clostridia</taxon>
        <taxon>Eubacteriales</taxon>
        <taxon>Clostridiaceae</taxon>
        <taxon>Clostridium</taxon>
    </lineage>
</organism>
<dbReference type="AlphaFoldDB" id="L1QM33"/>
<dbReference type="EMBL" id="AMEZ01000013">
    <property type="protein sequence ID" value="EKY28996.1"/>
    <property type="molecule type" value="Genomic_DNA"/>
</dbReference>